<proteinExistence type="predicted"/>
<evidence type="ECO:0008006" key="3">
    <source>
        <dbReference type="Google" id="ProtNLM"/>
    </source>
</evidence>
<organism evidence="1 2">
    <name type="scientific">Marinobacter nauticus</name>
    <name type="common">Marinobacter hydrocarbonoclasticus</name>
    <name type="synonym">Marinobacter aquaeolei</name>
    <dbReference type="NCBI Taxonomy" id="2743"/>
    <lineage>
        <taxon>Bacteria</taxon>
        <taxon>Pseudomonadati</taxon>
        <taxon>Pseudomonadota</taxon>
        <taxon>Gammaproteobacteria</taxon>
        <taxon>Pseudomonadales</taxon>
        <taxon>Marinobacteraceae</taxon>
        <taxon>Marinobacter</taxon>
    </lineage>
</organism>
<gene>
    <name evidence="1" type="ORF">BEE62_16885</name>
</gene>
<sequence>MSGSITVLHYRDSTSDKIWAIDSKPNSDGGHDIWYGRRGSSLRYSPTSDSNWRKRLNDKLGKGYTRAEGLTVDPETCRVIALSEEQNSLPSSLWYHVSSKVSDHQMRDWLDATSDRFAEQFCDMAEELEQLPVFQSIYHGKYSGGAEISEGPLALLLLFAFRRHFRKSDTSDTLRGPVQIADDNNQLLTSDFDELIKLIAKGSEFAALRQRCTESDFKKYGVALGACDAPVDLNAICSDTKAAFF</sequence>
<evidence type="ECO:0000313" key="2">
    <source>
        <dbReference type="Proteomes" id="UP000183986"/>
    </source>
</evidence>
<dbReference type="AlphaFoldDB" id="A0A1M2URK5"/>
<dbReference type="EMBL" id="MPKY01000004">
    <property type="protein sequence ID" value="OJS97993.1"/>
    <property type="molecule type" value="Genomic_DNA"/>
</dbReference>
<accession>A0A1M2URK5</accession>
<protein>
    <recommendedName>
        <fullName evidence="3">WGR domain-containing protein</fullName>
    </recommendedName>
</protein>
<keyword evidence="2" id="KW-1185">Reference proteome</keyword>
<comment type="caution">
    <text evidence="1">The sequence shown here is derived from an EMBL/GenBank/DDBJ whole genome shotgun (WGS) entry which is preliminary data.</text>
</comment>
<dbReference type="RefSeq" id="WP_072678486.1">
    <property type="nucleotide sequence ID" value="NZ_MPKY01000004.1"/>
</dbReference>
<evidence type="ECO:0000313" key="1">
    <source>
        <dbReference type="EMBL" id="OJS97993.1"/>
    </source>
</evidence>
<dbReference type="Proteomes" id="UP000183986">
    <property type="component" value="Unassembled WGS sequence"/>
</dbReference>
<name>A0A1M2URK5_MARNT</name>
<dbReference type="OrthoDB" id="6358434at2"/>
<reference evidence="1" key="1">
    <citation type="submission" date="2016-11" db="EMBL/GenBank/DDBJ databases">
        <title>Draft Genome Sequence of Marinobacter hydrocarbonoclasticus strain STW2, a polyaromatic aromatic hydrocarbon degrading and denitrifying bacterium from rhizosphere of Seagrass Enhalus acodoides.</title>
        <authorList>
            <person name="Ling J."/>
            <person name="Dong J."/>
        </authorList>
    </citation>
    <scope>NUCLEOTIDE SEQUENCE [LARGE SCALE GENOMIC DNA]</scope>
    <source>
        <strain evidence="1">STW2</strain>
    </source>
</reference>